<dbReference type="AlphaFoldDB" id="A0A1L8TL05"/>
<dbReference type="EMBL" id="JXKQ01000009">
    <property type="protein sequence ID" value="OJG45019.1"/>
    <property type="molecule type" value="Genomic_DNA"/>
</dbReference>
<sequence length="142" mass="16806">MKSDHSRTNNETRELQEIFSGLPNSQYLKILLAQVIRHYDPEIKYIFQKHVGWQLVIKQSEGLLCRIKIHKDYFSVVTPFPDFGIKYLTPMVQVMSLEFKEKFEEVTENTQQIEMKVTNEEEMEDVIFLISLQAKKLRNPVV</sequence>
<dbReference type="InterPro" id="IPR024265">
    <property type="entry name" value="DUF3788"/>
</dbReference>
<name>A0A1L8TL05_9ENTE</name>
<protein>
    <recommendedName>
        <fullName evidence="3">YdhG-like domain-containing protein</fullName>
    </recommendedName>
</protein>
<keyword evidence="2" id="KW-1185">Reference proteome</keyword>
<organism evidence="1 2">
    <name type="scientific">Enterococcus hermanniensis</name>
    <dbReference type="NCBI Taxonomy" id="249189"/>
    <lineage>
        <taxon>Bacteria</taxon>
        <taxon>Bacillati</taxon>
        <taxon>Bacillota</taxon>
        <taxon>Bacilli</taxon>
        <taxon>Lactobacillales</taxon>
        <taxon>Enterococcaceae</taxon>
        <taxon>Enterococcus</taxon>
    </lineage>
</organism>
<reference evidence="1 2" key="1">
    <citation type="submission" date="2014-12" db="EMBL/GenBank/DDBJ databases">
        <title>Draft genome sequences of 29 type strains of Enterococci.</title>
        <authorList>
            <person name="Zhong Z."/>
            <person name="Sun Z."/>
            <person name="Liu W."/>
            <person name="Zhang W."/>
            <person name="Zhang H."/>
        </authorList>
    </citation>
    <scope>NUCLEOTIDE SEQUENCE [LARGE SCALE GENOMIC DNA]</scope>
    <source>
        <strain evidence="1 2">DSM 17122</strain>
    </source>
</reference>
<evidence type="ECO:0000313" key="1">
    <source>
        <dbReference type="EMBL" id="OJG45019.1"/>
    </source>
</evidence>
<evidence type="ECO:0000313" key="2">
    <source>
        <dbReference type="Proteomes" id="UP000182077"/>
    </source>
</evidence>
<dbReference type="Proteomes" id="UP000182077">
    <property type="component" value="Unassembled WGS sequence"/>
</dbReference>
<dbReference type="OrthoDB" id="2183091at2"/>
<proteinExistence type="predicted"/>
<dbReference type="RefSeq" id="WP_071858384.1">
    <property type="nucleotide sequence ID" value="NZ_JBHSHK010000006.1"/>
</dbReference>
<evidence type="ECO:0008006" key="3">
    <source>
        <dbReference type="Google" id="ProtNLM"/>
    </source>
</evidence>
<gene>
    <name evidence="1" type="ORF">RV04_GL002539</name>
</gene>
<dbReference type="STRING" id="249189.RV04_GL002539"/>
<accession>A0A1L8TL05</accession>
<comment type="caution">
    <text evidence="1">The sequence shown here is derived from an EMBL/GenBank/DDBJ whole genome shotgun (WGS) entry which is preliminary data.</text>
</comment>
<dbReference type="Pfam" id="PF12663">
    <property type="entry name" value="DUF3788"/>
    <property type="match status" value="1"/>
</dbReference>